<comment type="cofactor">
    <cofactor evidence="3">
        <name>Zn(2+)</name>
        <dbReference type="ChEBI" id="CHEBI:29105"/>
    </cofactor>
    <text evidence="3">Binds 1 divalent metal cation per subunit.</text>
</comment>
<dbReference type="RefSeq" id="WP_169590260.1">
    <property type="nucleotide sequence ID" value="NZ_JABBGK010000002.1"/>
</dbReference>
<evidence type="ECO:0000259" key="4">
    <source>
        <dbReference type="Pfam" id="PF08450"/>
    </source>
</evidence>
<comment type="caution">
    <text evidence="5">The sequence shown here is derived from an EMBL/GenBank/DDBJ whole genome shotgun (WGS) entry which is preliminary data.</text>
</comment>
<proteinExistence type="inferred from homology"/>
<dbReference type="Pfam" id="PF08450">
    <property type="entry name" value="SGL"/>
    <property type="match status" value="1"/>
</dbReference>
<dbReference type="Gene3D" id="2.120.10.30">
    <property type="entry name" value="TolB, C-terminal domain"/>
    <property type="match status" value="1"/>
</dbReference>
<keyword evidence="6" id="KW-1185">Reference proteome</keyword>
<feature type="binding site" evidence="3">
    <location>
        <position position="202"/>
    </location>
    <ligand>
        <name>a divalent metal cation</name>
        <dbReference type="ChEBI" id="CHEBI:60240"/>
    </ligand>
</feature>
<dbReference type="GO" id="GO:0005509">
    <property type="term" value="F:calcium ion binding"/>
    <property type="evidence" value="ECO:0007669"/>
    <property type="project" value="TreeGrafter"/>
</dbReference>
<sequence length="295" mass="31580">MASQHSFAGSILDEERLELGEGPTYDPVANCLWWFDIMGRSLKQHELADGTTRSHALPFMGSVIARIDGKRHLIASDQGLFLRDSATGALSLHAELEPASRGTRSNDGRLHPSGTLWIGTMGKTAATGAGAIYHVAGTTVTRIFDAVSIPNAICFSPDGSVGYFTDSKVNQLMRVPVDPTTGLPTGPASVLVDGRDMPGVFDGSVCDANGHIWNARWDGGCLDRYDAQGNHIARYAMPARRVTCPAFFGNNADRLMVTSCWEGLDATGREADNLAGATFELGIAVKGRIEPAFRL</sequence>
<feature type="binding site" evidence="3">
    <location>
        <position position="106"/>
    </location>
    <ligand>
        <name>substrate</name>
    </ligand>
</feature>
<dbReference type="InterPro" id="IPR011042">
    <property type="entry name" value="6-blade_b-propeller_TolB-like"/>
</dbReference>
<feature type="binding site" evidence="3">
    <location>
        <position position="104"/>
    </location>
    <ligand>
        <name>substrate</name>
    </ligand>
</feature>
<feature type="active site" description="Proton donor/acceptor" evidence="2">
    <location>
        <position position="202"/>
    </location>
</feature>
<dbReference type="GO" id="GO:0004341">
    <property type="term" value="F:gluconolactonase activity"/>
    <property type="evidence" value="ECO:0007669"/>
    <property type="project" value="TreeGrafter"/>
</dbReference>
<dbReference type="Proteomes" id="UP000541470">
    <property type="component" value="Unassembled WGS sequence"/>
</dbReference>
<feature type="domain" description="SMP-30/Gluconolactonase/LRE-like region" evidence="4">
    <location>
        <begin position="19"/>
        <end position="260"/>
    </location>
</feature>
<dbReference type="EMBL" id="JABBGK010000002">
    <property type="protein sequence ID" value="NML74638.1"/>
    <property type="molecule type" value="Genomic_DNA"/>
</dbReference>
<feature type="binding site" evidence="3">
    <location>
        <position position="151"/>
    </location>
    <ligand>
        <name>a divalent metal cation</name>
        <dbReference type="ChEBI" id="CHEBI:60240"/>
    </ligand>
</feature>
<evidence type="ECO:0000256" key="1">
    <source>
        <dbReference type="ARBA" id="ARBA00008853"/>
    </source>
</evidence>
<evidence type="ECO:0000313" key="6">
    <source>
        <dbReference type="Proteomes" id="UP000541470"/>
    </source>
</evidence>
<organism evidence="5 6">
    <name type="scientific">Rhizobium terricola</name>
    <dbReference type="NCBI Taxonomy" id="2728849"/>
    <lineage>
        <taxon>Bacteria</taxon>
        <taxon>Pseudomonadati</taxon>
        <taxon>Pseudomonadota</taxon>
        <taxon>Alphaproteobacteria</taxon>
        <taxon>Hyphomicrobiales</taxon>
        <taxon>Rhizobiaceae</taxon>
        <taxon>Rhizobium/Agrobacterium group</taxon>
        <taxon>Rhizobium</taxon>
    </lineage>
</organism>
<evidence type="ECO:0000313" key="5">
    <source>
        <dbReference type="EMBL" id="NML74638.1"/>
    </source>
</evidence>
<dbReference type="PRINTS" id="PR01790">
    <property type="entry name" value="SMP30FAMILY"/>
</dbReference>
<evidence type="ECO:0000256" key="3">
    <source>
        <dbReference type="PIRSR" id="PIRSR605511-2"/>
    </source>
</evidence>
<reference evidence="5 6" key="1">
    <citation type="submission" date="2020-04" db="EMBL/GenBank/DDBJ databases">
        <title>Rhizobium sp. S-51 isolated from soil.</title>
        <authorList>
            <person name="Dahal R.H."/>
        </authorList>
    </citation>
    <scope>NUCLEOTIDE SEQUENCE [LARGE SCALE GENOMIC DNA]</scope>
    <source>
        <strain evidence="5 6">S-51</strain>
    </source>
</reference>
<dbReference type="SUPFAM" id="SSF63829">
    <property type="entry name" value="Calcium-dependent phosphotriesterase"/>
    <property type="match status" value="1"/>
</dbReference>
<dbReference type="InterPro" id="IPR013658">
    <property type="entry name" value="SGL"/>
</dbReference>
<dbReference type="GO" id="GO:0019853">
    <property type="term" value="P:L-ascorbic acid biosynthetic process"/>
    <property type="evidence" value="ECO:0007669"/>
    <property type="project" value="TreeGrafter"/>
</dbReference>
<dbReference type="AlphaFoldDB" id="A0A7Y0FVN7"/>
<protein>
    <submittedName>
        <fullName evidence="5">SMP-30/gluconolactonase/LRE family protein</fullName>
    </submittedName>
</protein>
<accession>A0A7Y0FVN7</accession>
<dbReference type="InterPro" id="IPR005511">
    <property type="entry name" value="SMP-30"/>
</dbReference>
<dbReference type="PANTHER" id="PTHR10907">
    <property type="entry name" value="REGUCALCIN"/>
    <property type="match status" value="1"/>
</dbReference>
<keyword evidence="3" id="KW-0862">Zinc</keyword>
<dbReference type="PANTHER" id="PTHR10907:SF47">
    <property type="entry name" value="REGUCALCIN"/>
    <property type="match status" value="1"/>
</dbReference>
<comment type="similarity">
    <text evidence="1">Belongs to the SMP-30/CGR1 family.</text>
</comment>
<gene>
    <name evidence="5" type="ORF">HHL25_10935</name>
</gene>
<feature type="binding site" evidence="3">
    <location>
        <position position="21"/>
    </location>
    <ligand>
        <name>a divalent metal cation</name>
        <dbReference type="ChEBI" id="CHEBI:60240"/>
    </ligand>
</feature>
<keyword evidence="3" id="KW-0479">Metal-binding</keyword>
<name>A0A7Y0FVN7_9HYPH</name>
<evidence type="ECO:0000256" key="2">
    <source>
        <dbReference type="PIRSR" id="PIRSR605511-1"/>
    </source>
</evidence>